<accession>A0A3S3W4N4</accession>
<reference evidence="1 2" key="1">
    <citation type="submission" date="2019-01" db="EMBL/GenBank/DDBJ databases">
        <title>Mucilaginibacter antarcticum sp. nov., isolated from antarctic soil.</title>
        <authorList>
            <person name="Yan Y.-Q."/>
            <person name="Du Z.-J."/>
        </authorList>
    </citation>
    <scope>NUCLEOTIDE SEQUENCE [LARGE SCALE GENOMIC DNA]</scope>
    <source>
        <strain evidence="1 2">F01003</strain>
    </source>
</reference>
<protein>
    <submittedName>
        <fullName evidence="1">Uncharacterized protein</fullName>
    </submittedName>
</protein>
<organism evidence="1 2">
    <name type="scientific">Mucilaginibacter gilvus</name>
    <dbReference type="NCBI Taxonomy" id="2305909"/>
    <lineage>
        <taxon>Bacteria</taxon>
        <taxon>Pseudomonadati</taxon>
        <taxon>Bacteroidota</taxon>
        <taxon>Sphingobacteriia</taxon>
        <taxon>Sphingobacteriales</taxon>
        <taxon>Sphingobacteriaceae</taxon>
        <taxon>Mucilaginibacter</taxon>
    </lineage>
</organism>
<comment type="caution">
    <text evidence="1">The sequence shown here is derived from an EMBL/GenBank/DDBJ whole genome shotgun (WGS) entry which is preliminary data.</text>
</comment>
<dbReference type="Proteomes" id="UP000286701">
    <property type="component" value="Unassembled WGS sequence"/>
</dbReference>
<dbReference type="RefSeq" id="WP_128535663.1">
    <property type="nucleotide sequence ID" value="NZ_SBIW01000011.1"/>
</dbReference>
<name>A0A3S3W4N4_9SPHI</name>
<dbReference type="AlphaFoldDB" id="A0A3S3W4N4"/>
<gene>
    <name evidence="1" type="ORF">EPL05_19425</name>
</gene>
<proteinExistence type="predicted"/>
<evidence type="ECO:0000313" key="1">
    <source>
        <dbReference type="EMBL" id="RWY48316.1"/>
    </source>
</evidence>
<keyword evidence="2" id="KW-1185">Reference proteome</keyword>
<sequence>MTTAVFALAGKSVCLCSNSTKGSELNNSNKMNAVNVLTSLFFFAIATKLQKLLCLNNKLSRESVNTWPYAFFSSNSLKQAMFEVPSNACWGTQAR</sequence>
<dbReference type="EMBL" id="SBIW01000011">
    <property type="protein sequence ID" value="RWY48316.1"/>
    <property type="molecule type" value="Genomic_DNA"/>
</dbReference>
<evidence type="ECO:0000313" key="2">
    <source>
        <dbReference type="Proteomes" id="UP000286701"/>
    </source>
</evidence>